<dbReference type="eggNOG" id="COG1609">
    <property type="taxonomic scope" value="Bacteria"/>
</dbReference>
<accession>H0QJB2</accession>
<gene>
    <name evidence="5" type="ORF">ARGLB_028_00380</name>
</gene>
<dbReference type="PANTHER" id="PTHR30146">
    <property type="entry name" value="LACI-RELATED TRANSCRIPTIONAL REPRESSOR"/>
    <property type="match status" value="1"/>
</dbReference>
<dbReference type="SUPFAM" id="SSF47413">
    <property type="entry name" value="lambda repressor-like DNA-binding domains"/>
    <property type="match status" value="1"/>
</dbReference>
<evidence type="ECO:0000259" key="4">
    <source>
        <dbReference type="PROSITE" id="PS50932"/>
    </source>
</evidence>
<dbReference type="GO" id="GO:0003700">
    <property type="term" value="F:DNA-binding transcription factor activity"/>
    <property type="evidence" value="ECO:0007669"/>
    <property type="project" value="TreeGrafter"/>
</dbReference>
<keyword evidence="2" id="KW-0238">DNA-binding</keyword>
<dbReference type="OrthoDB" id="252678at2"/>
<dbReference type="PROSITE" id="PS50932">
    <property type="entry name" value="HTH_LACI_2"/>
    <property type="match status" value="1"/>
</dbReference>
<dbReference type="SUPFAM" id="SSF53822">
    <property type="entry name" value="Periplasmic binding protein-like I"/>
    <property type="match status" value="1"/>
</dbReference>
<dbReference type="Pfam" id="PF13377">
    <property type="entry name" value="Peripla_BP_3"/>
    <property type="match status" value="1"/>
</dbReference>
<feature type="domain" description="HTH lacI-type" evidence="4">
    <location>
        <begin position="2"/>
        <end position="56"/>
    </location>
</feature>
<dbReference type="SMART" id="SM00354">
    <property type="entry name" value="HTH_LACI"/>
    <property type="match status" value="1"/>
</dbReference>
<dbReference type="Pfam" id="PF00356">
    <property type="entry name" value="LacI"/>
    <property type="match status" value="1"/>
</dbReference>
<proteinExistence type="predicted"/>
<reference evidence="5 6" key="1">
    <citation type="submission" date="2011-12" db="EMBL/GenBank/DDBJ databases">
        <title>Whole genome shotgun sequence of Arthrobacter globiformis NBRC 12137.</title>
        <authorList>
            <person name="Miyazawa S."/>
            <person name="Hosoyama A."/>
            <person name="Tsuchikane K."/>
            <person name="Katsumata H."/>
            <person name="Yamazaki S."/>
            <person name="Fujita N."/>
        </authorList>
    </citation>
    <scope>NUCLEOTIDE SEQUENCE [LARGE SCALE GENOMIC DNA]</scope>
    <source>
        <strain evidence="5 6">NBRC 12137</strain>
    </source>
</reference>
<dbReference type="STRING" id="1077972.ARGLB_028_00380"/>
<dbReference type="GO" id="GO:0000976">
    <property type="term" value="F:transcription cis-regulatory region binding"/>
    <property type="evidence" value="ECO:0007669"/>
    <property type="project" value="TreeGrafter"/>
</dbReference>
<dbReference type="CDD" id="cd01392">
    <property type="entry name" value="HTH_LacI"/>
    <property type="match status" value="1"/>
</dbReference>
<dbReference type="InterPro" id="IPR000843">
    <property type="entry name" value="HTH_LacI"/>
</dbReference>
<dbReference type="Gene3D" id="1.10.260.40">
    <property type="entry name" value="lambda repressor-like DNA-binding domains"/>
    <property type="match status" value="1"/>
</dbReference>
<keyword evidence="1" id="KW-0805">Transcription regulation</keyword>
<dbReference type="AlphaFoldDB" id="H0QJB2"/>
<evidence type="ECO:0000313" key="5">
    <source>
        <dbReference type="EMBL" id="GAB12913.1"/>
    </source>
</evidence>
<dbReference type="InterPro" id="IPR010982">
    <property type="entry name" value="Lambda_DNA-bd_dom_sf"/>
</dbReference>
<dbReference type="EMBL" id="BAEG01000028">
    <property type="protein sequence ID" value="GAB12913.1"/>
    <property type="molecule type" value="Genomic_DNA"/>
</dbReference>
<evidence type="ECO:0000313" key="6">
    <source>
        <dbReference type="Proteomes" id="UP000003828"/>
    </source>
</evidence>
<sequence>MPTMRDVARLADVSIATVSFVINDTKPVAPATRARVEEAMQQLGYRRNALGRALASKRTRIIALLYPALQRRLSETAVKFFTSATQTAKDLGYNLVLWPISNDAGQIEELISSGFIDGVLLMEVQLDDARVERLQRSTLPFALIGRTRHPEELPYVDVDFENSMIEAVSYLEGLGHSRLCFVDSGGAEHALSGYGPVVRSRATFAAEVERRGLESVHLSCEESPMSGQNAAEKLLETAPDTTAVILMNDNASFGFLNGLNRRGIDVPGDMSVLLIGSTPDGAAATDPRLTVLTLPSTELGRMGVETLVDQLEEPGGPMRQAVVICCFEEGQSTGPVQR</sequence>
<protein>
    <submittedName>
        <fullName evidence="5">Putative LacI family transcriptional regulator</fullName>
    </submittedName>
</protein>
<dbReference type="PANTHER" id="PTHR30146:SF109">
    <property type="entry name" value="HTH-TYPE TRANSCRIPTIONAL REGULATOR GALS"/>
    <property type="match status" value="1"/>
</dbReference>
<dbReference type="InterPro" id="IPR028082">
    <property type="entry name" value="Peripla_BP_I"/>
</dbReference>
<comment type="caution">
    <text evidence="5">The sequence shown here is derived from an EMBL/GenBank/DDBJ whole genome shotgun (WGS) entry which is preliminary data.</text>
</comment>
<name>H0QJB2_ARTG1</name>
<keyword evidence="6" id="KW-1185">Reference proteome</keyword>
<evidence type="ECO:0000256" key="1">
    <source>
        <dbReference type="ARBA" id="ARBA00023015"/>
    </source>
</evidence>
<organism evidence="5 6">
    <name type="scientific">Arthrobacter globiformis (strain ATCC 8010 / DSM 20124 / JCM 1332 / NBRC 12137 / NCIMB 8907 / NRRL B-2979 / 168)</name>
    <dbReference type="NCBI Taxonomy" id="1077972"/>
    <lineage>
        <taxon>Bacteria</taxon>
        <taxon>Bacillati</taxon>
        <taxon>Actinomycetota</taxon>
        <taxon>Actinomycetes</taxon>
        <taxon>Micrococcales</taxon>
        <taxon>Micrococcaceae</taxon>
        <taxon>Arthrobacter</taxon>
    </lineage>
</organism>
<evidence type="ECO:0000256" key="3">
    <source>
        <dbReference type="ARBA" id="ARBA00023163"/>
    </source>
</evidence>
<evidence type="ECO:0000256" key="2">
    <source>
        <dbReference type="ARBA" id="ARBA00023125"/>
    </source>
</evidence>
<dbReference type="PROSITE" id="PS00356">
    <property type="entry name" value="HTH_LACI_1"/>
    <property type="match status" value="1"/>
</dbReference>
<dbReference type="Gene3D" id="3.40.50.2300">
    <property type="match status" value="2"/>
</dbReference>
<keyword evidence="3" id="KW-0804">Transcription</keyword>
<dbReference type="InterPro" id="IPR046335">
    <property type="entry name" value="LacI/GalR-like_sensor"/>
</dbReference>
<dbReference type="Proteomes" id="UP000003828">
    <property type="component" value="Unassembled WGS sequence"/>
</dbReference>